<evidence type="ECO:0000313" key="13">
    <source>
        <dbReference type="EMBL" id="NWQ81158.1"/>
    </source>
</evidence>
<organism evidence="13 14">
    <name type="scientific">Columbina picui</name>
    <name type="common">Picui ground-dove</name>
    <dbReference type="NCBI Taxonomy" id="115618"/>
    <lineage>
        <taxon>Eukaryota</taxon>
        <taxon>Metazoa</taxon>
        <taxon>Chordata</taxon>
        <taxon>Craniata</taxon>
        <taxon>Vertebrata</taxon>
        <taxon>Euteleostomi</taxon>
        <taxon>Archelosauria</taxon>
        <taxon>Archosauria</taxon>
        <taxon>Dinosauria</taxon>
        <taxon>Saurischia</taxon>
        <taxon>Theropoda</taxon>
        <taxon>Coelurosauria</taxon>
        <taxon>Aves</taxon>
        <taxon>Neognathae</taxon>
        <taxon>Neoaves</taxon>
        <taxon>Columbimorphae</taxon>
        <taxon>Columbiformes</taxon>
        <taxon>Columbidae</taxon>
        <taxon>Columbina</taxon>
    </lineage>
</organism>
<comment type="subunit">
    <text evidence="2">Homotrimer.</text>
</comment>
<reference evidence="13 14" key="1">
    <citation type="submission" date="2019-09" db="EMBL/GenBank/DDBJ databases">
        <title>Bird 10,000 Genomes (B10K) Project - Family phase.</title>
        <authorList>
            <person name="Zhang G."/>
        </authorList>
    </citation>
    <scope>NUCLEOTIDE SEQUENCE [LARGE SCALE GENOMIC DNA]</scope>
    <source>
        <strain evidence="13">B10K-DU-021-26</strain>
        <tissue evidence="13">Mixed tissue sample</tissue>
    </source>
</reference>
<evidence type="ECO:0000256" key="2">
    <source>
        <dbReference type="ARBA" id="ARBA00011233"/>
    </source>
</evidence>
<sequence length="238" mass="25561">TAAPPPAATGPRGSTRGRETQVVTGSGGGNPGGARGRARPDPRLSAWPGPALSASRAFPKGFSSTFTGERRPKGDRIFEALGATDELSSAIGLAGEFSSEKGHTFVEQLHKVQCMLQDVGSNIATPLSSAREAHLKRTSFSEKPVVELEQWIDSYSEQLPPLRAFILPVILCAFGARKINTLKLSFSFSSVVPLVQAGEADPNVAKYLNRLSDYLFVLARYAAMKEGKEEKIYIKPEA</sequence>
<dbReference type="FunFam" id="1.20.1200.10:FF:000001">
    <property type="entry name" value="Cob(I)yrinic acid a,c-diamide adenosyltransferase"/>
    <property type="match status" value="1"/>
</dbReference>
<evidence type="ECO:0000256" key="11">
    <source>
        <dbReference type="SAM" id="MobiDB-lite"/>
    </source>
</evidence>
<comment type="caution">
    <text evidence="13">The sequence shown here is derived from an EMBL/GenBank/DDBJ whole genome shotgun (WGS) entry which is preliminary data.</text>
</comment>
<evidence type="ECO:0000313" key="14">
    <source>
        <dbReference type="Proteomes" id="UP000530263"/>
    </source>
</evidence>
<gene>
    <name evidence="13" type="primary">Mmab</name>
    <name evidence="13" type="ORF">COLPIC_R02141</name>
</gene>
<evidence type="ECO:0000256" key="10">
    <source>
        <dbReference type="RuleBase" id="RU366026"/>
    </source>
</evidence>
<dbReference type="PANTHER" id="PTHR12213:SF0">
    <property type="entry name" value="CORRINOID ADENOSYLTRANSFERASE MMAB"/>
    <property type="match status" value="1"/>
</dbReference>
<evidence type="ECO:0000256" key="1">
    <source>
        <dbReference type="ARBA" id="ARBA00007487"/>
    </source>
</evidence>
<keyword evidence="5 10" id="KW-0067">ATP-binding</keyword>
<evidence type="ECO:0000256" key="5">
    <source>
        <dbReference type="ARBA" id="ARBA00022840"/>
    </source>
</evidence>
<feature type="domain" description="Cobalamin adenosyltransferase-like" evidence="12">
    <location>
        <begin position="191"/>
        <end position="222"/>
    </location>
</feature>
<evidence type="ECO:0000256" key="9">
    <source>
        <dbReference type="ARBA" id="ARBA00075216"/>
    </source>
</evidence>
<comment type="function">
    <text evidence="7">Converts cob(I)alamin to adenosylcobalamin (adenosylcob(III)alamin), a coenzyme for methylmalonyl-CoA mutase, therefore participates in the final step of the vitamin B12 conversion. Generates adenosylcobalamin (AdoCbl) and directly delivers the cofactor to MUT in a transfer that is stimulated by ATP-binding to MMAB and gated by MMAA.</text>
</comment>
<dbReference type="PANTHER" id="PTHR12213">
    <property type="entry name" value="CORRINOID ADENOSYLTRANSFERASE"/>
    <property type="match status" value="1"/>
</dbReference>
<keyword evidence="3 10" id="KW-0808">Transferase</keyword>
<keyword evidence="4 10" id="KW-0547">Nucleotide-binding</keyword>
<dbReference type="Proteomes" id="UP000530263">
    <property type="component" value="Unassembled WGS sequence"/>
</dbReference>
<dbReference type="SUPFAM" id="SSF89028">
    <property type="entry name" value="Cobalamin adenosyltransferase-like"/>
    <property type="match status" value="1"/>
</dbReference>
<feature type="region of interest" description="Disordered" evidence="11">
    <location>
        <begin position="1"/>
        <end position="52"/>
    </location>
</feature>
<dbReference type="Pfam" id="PF01923">
    <property type="entry name" value="Cob_adeno_trans"/>
    <property type="match status" value="2"/>
</dbReference>
<feature type="non-terminal residue" evidence="13">
    <location>
        <position position="1"/>
    </location>
</feature>
<evidence type="ECO:0000256" key="8">
    <source>
        <dbReference type="ARBA" id="ARBA00071654"/>
    </source>
</evidence>
<evidence type="ECO:0000256" key="6">
    <source>
        <dbReference type="ARBA" id="ARBA00051988"/>
    </source>
</evidence>
<dbReference type="OrthoDB" id="549173at2759"/>
<feature type="non-terminal residue" evidence="13">
    <location>
        <position position="238"/>
    </location>
</feature>
<protein>
    <recommendedName>
        <fullName evidence="8">Corrinoid adenosyltransferase MMAB</fullName>
    </recommendedName>
    <alternativeName>
        <fullName evidence="9">ATP:co(I)rrinoid adenosyltransferase MMAB</fullName>
    </alternativeName>
</protein>
<dbReference type="InterPro" id="IPR016030">
    <property type="entry name" value="CblAdoTrfase-like"/>
</dbReference>
<dbReference type="EMBL" id="VYZG01001564">
    <property type="protein sequence ID" value="NWQ81158.1"/>
    <property type="molecule type" value="Genomic_DNA"/>
</dbReference>
<dbReference type="Gene3D" id="1.20.1200.10">
    <property type="entry name" value="Cobalamin adenosyltransferase-like"/>
    <property type="match status" value="1"/>
</dbReference>
<feature type="compositionally biased region" description="Gly residues" evidence="11">
    <location>
        <begin position="25"/>
        <end position="35"/>
    </location>
</feature>
<dbReference type="AlphaFoldDB" id="A0A7K4S626"/>
<name>A0A7K4S626_COLPI</name>
<comment type="similarity">
    <text evidence="1 10">Belongs to the Cob(I)alamin adenosyltransferase family.</text>
</comment>
<dbReference type="InterPro" id="IPR029499">
    <property type="entry name" value="PduO-typ"/>
</dbReference>
<comment type="catalytic activity">
    <reaction evidence="6">
        <text>cob(I)alamin-[corrinoid adenosyltransferase] + ATP = apo-[corrinoid adenosyltransferase] + adenosylcob(III)alamin + triphosphate</text>
        <dbReference type="Rhea" id="RHEA:56796"/>
        <dbReference type="Rhea" id="RHEA-COMP:14743"/>
        <dbReference type="Rhea" id="RHEA-COMP:14744"/>
        <dbReference type="ChEBI" id="CHEBI:18036"/>
        <dbReference type="ChEBI" id="CHEBI:18408"/>
        <dbReference type="ChEBI" id="CHEBI:30616"/>
        <dbReference type="ChEBI" id="CHEBI:60488"/>
        <dbReference type="ChEBI" id="CHEBI:83228"/>
    </reaction>
    <physiologicalReaction direction="left-to-right" evidence="6">
        <dbReference type="Rhea" id="RHEA:56797"/>
    </physiologicalReaction>
</comment>
<dbReference type="InterPro" id="IPR036451">
    <property type="entry name" value="CblAdoTrfase-like_sf"/>
</dbReference>
<proteinExistence type="inferred from homology"/>
<keyword evidence="14" id="KW-1185">Reference proteome</keyword>
<feature type="domain" description="Cobalamin adenosyltransferase-like" evidence="12">
    <location>
        <begin position="59"/>
        <end position="168"/>
    </location>
</feature>
<dbReference type="GO" id="GO:0009235">
    <property type="term" value="P:cobalamin metabolic process"/>
    <property type="evidence" value="ECO:0007669"/>
    <property type="project" value="UniProtKB-ARBA"/>
</dbReference>
<accession>A0A7K4S626</accession>
<evidence type="ECO:0000256" key="7">
    <source>
        <dbReference type="ARBA" id="ARBA00056747"/>
    </source>
</evidence>
<dbReference type="GO" id="GO:0008817">
    <property type="term" value="F:corrinoid adenosyltransferase activity"/>
    <property type="evidence" value="ECO:0007669"/>
    <property type="project" value="UniProtKB-ARBA"/>
</dbReference>
<evidence type="ECO:0000256" key="3">
    <source>
        <dbReference type="ARBA" id="ARBA00022679"/>
    </source>
</evidence>
<dbReference type="GO" id="GO:0005524">
    <property type="term" value="F:ATP binding"/>
    <property type="evidence" value="ECO:0007669"/>
    <property type="project" value="UniProtKB-UniRule"/>
</dbReference>
<evidence type="ECO:0000256" key="4">
    <source>
        <dbReference type="ARBA" id="ARBA00022741"/>
    </source>
</evidence>
<evidence type="ECO:0000259" key="12">
    <source>
        <dbReference type="Pfam" id="PF01923"/>
    </source>
</evidence>